<name>A0A6C2UWF5_9BACT</name>
<evidence type="ECO:0000313" key="1">
    <source>
        <dbReference type="EMBL" id="VGO23524.1"/>
    </source>
</evidence>
<accession>A0A6C2UWF5</accession>
<evidence type="ECO:0000313" key="2">
    <source>
        <dbReference type="Proteomes" id="UP000346198"/>
    </source>
</evidence>
<dbReference type="EMBL" id="CAAHFH010000004">
    <property type="protein sequence ID" value="VGO23524.1"/>
    <property type="molecule type" value="Genomic_DNA"/>
</dbReference>
<dbReference type="RefSeq" id="WP_136065968.1">
    <property type="nucleotide sequence ID" value="NZ_CAAHFH010000004.1"/>
</dbReference>
<dbReference type="AlphaFoldDB" id="A0A6C2UWF5"/>
<protein>
    <recommendedName>
        <fullName evidence="3">Agarase</fullName>
    </recommendedName>
</protein>
<evidence type="ECO:0008006" key="3">
    <source>
        <dbReference type="Google" id="ProtNLM"/>
    </source>
</evidence>
<sequence>MVIQRIRTGACLIILAACVHTALGEEKSIPKTGTPLMIEAKKKPHQKWIPKETYTIEQLVGYKQKADPATSRYGGMAGTKFPITGFFYTKKVNNRWWLVDPEGHLFIHKAICCVKPGGSKNYQQNLKTKYGSEKAWADSTMSWFKELGFNGTAAWSDDELLKTAESRPVYTRMWNFMAAYAKQRGTAEMGSGNHKYAGNVIPVFDPEFETFADEYAKQLADSKDDPYLLGHFSDNEMPLRTNALDLFLQLDKRDPGFQAAQAWLKEHDVKPDEITGEDRDAFYGVYVERYFSIVSSAIKKHDPNHLYLGIRLIGVSGNEAAMRTYGKYADVLSMNWYGAWILEKERMDNWAKWTDKPFIISEWYAKGHDVPGLTNESGAGWLVKTQKERGYYYQNMVLNLLSRKNNVGWHWFKYLDNDPADLTTDPSNRNSNKGIVNVKYEPYEELTSAMQEINRQAYRLIEFFDETSYADAFGE</sequence>
<dbReference type="Gene3D" id="3.20.20.80">
    <property type="entry name" value="Glycosidases"/>
    <property type="match status" value="2"/>
</dbReference>
<proteinExistence type="predicted"/>
<dbReference type="SUPFAM" id="SSF51445">
    <property type="entry name" value="(Trans)glycosidases"/>
    <property type="match status" value="1"/>
</dbReference>
<reference evidence="1 2" key="1">
    <citation type="submission" date="2019-04" db="EMBL/GenBank/DDBJ databases">
        <authorList>
            <person name="Van Vliet M D."/>
        </authorList>
    </citation>
    <scope>NUCLEOTIDE SEQUENCE [LARGE SCALE GENOMIC DNA]</scope>
    <source>
        <strain evidence="1 2">F21</strain>
    </source>
</reference>
<keyword evidence="2" id="KW-1185">Reference proteome</keyword>
<dbReference type="InterPro" id="IPR017853">
    <property type="entry name" value="GH"/>
</dbReference>
<gene>
    <name evidence="1" type="ORF">SCARR_05631</name>
</gene>
<dbReference type="PROSITE" id="PS51257">
    <property type="entry name" value="PROKAR_LIPOPROTEIN"/>
    <property type="match status" value="1"/>
</dbReference>
<organism evidence="1 2">
    <name type="scientific">Pontiella sulfatireligans</name>
    <dbReference type="NCBI Taxonomy" id="2750658"/>
    <lineage>
        <taxon>Bacteria</taxon>
        <taxon>Pseudomonadati</taxon>
        <taxon>Kiritimatiellota</taxon>
        <taxon>Kiritimatiellia</taxon>
        <taxon>Kiritimatiellales</taxon>
        <taxon>Pontiellaceae</taxon>
        <taxon>Pontiella</taxon>
    </lineage>
</organism>
<dbReference type="Proteomes" id="UP000346198">
    <property type="component" value="Unassembled WGS sequence"/>
</dbReference>